<feature type="transmembrane region" description="Helical" evidence="3">
    <location>
        <begin position="704"/>
        <end position="723"/>
    </location>
</feature>
<feature type="transmembrane region" description="Helical" evidence="3">
    <location>
        <begin position="744"/>
        <end position="766"/>
    </location>
</feature>
<accession>A0A1Y2G5K0</accession>
<dbReference type="Proteomes" id="UP000193648">
    <property type="component" value="Unassembled WGS sequence"/>
</dbReference>
<dbReference type="PANTHER" id="PTHR47372">
    <property type="entry name" value="DAUER UP-REGULATED-RELATED"/>
    <property type="match status" value="1"/>
</dbReference>
<dbReference type="GeneID" id="33570126"/>
<feature type="transmembrane region" description="Helical" evidence="3">
    <location>
        <begin position="581"/>
        <end position="599"/>
    </location>
</feature>
<dbReference type="STRING" id="64571.A0A1Y2G5K0"/>
<dbReference type="InParanoid" id="A0A1Y2G5K0"/>
<name>A0A1Y2G5K0_9FUNG</name>
<gene>
    <name evidence="4" type="ORF">BCR41DRAFT_390825</name>
</gene>
<keyword evidence="3" id="KW-0812">Transmembrane</keyword>
<dbReference type="AlphaFoldDB" id="A0A1Y2G5K0"/>
<feature type="region of interest" description="Disordered" evidence="2">
    <location>
        <begin position="26"/>
        <end position="47"/>
    </location>
</feature>
<dbReference type="RefSeq" id="XP_021875369.1">
    <property type="nucleotide sequence ID" value="XM_022028283.1"/>
</dbReference>
<feature type="compositionally biased region" description="Basic and acidic residues" evidence="2">
    <location>
        <begin position="504"/>
        <end position="519"/>
    </location>
</feature>
<feature type="coiled-coil region" evidence="1">
    <location>
        <begin position="389"/>
        <end position="449"/>
    </location>
</feature>
<evidence type="ECO:0000256" key="3">
    <source>
        <dbReference type="SAM" id="Phobius"/>
    </source>
</evidence>
<keyword evidence="1" id="KW-0175">Coiled coil</keyword>
<feature type="coiled-coil region" evidence="1">
    <location>
        <begin position="104"/>
        <end position="168"/>
    </location>
</feature>
<feature type="transmembrane region" description="Helical" evidence="3">
    <location>
        <begin position="677"/>
        <end position="698"/>
    </location>
</feature>
<protein>
    <submittedName>
        <fullName evidence="4">Uncharacterized protein</fullName>
    </submittedName>
</protein>
<evidence type="ECO:0000256" key="1">
    <source>
        <dbReference type="SAM" id="Coils"/>
    </source>
</evidence>
<feature type="region of interest" description="Disordered" evidence="2">
    <location>
        <begin position="496"/>
        <end position="519"/>
    </location>
</feature>
<dbReference type="PANTHER" id="PTHR47372:SF11">
    <property type="entry name" value="RE19971P"/>
    <property type="match status" value="1"/>
</dbReference>
<dbReference type="OrthoDB" id="2441315at2759"/>
<evidence type="ECO:0000313" key="4">
    <source>
        <dbReference type="EMBL" id="ORY95162.1"/>
    </source>
</evidence>
<dbReference type="EMBL" id="MCFF01000084">
    <property type="protein sequence ID" value="ORY95162.1"/>
    <property type="molecule type" value="Genomic_DNA"/>
</dbReference>
<feature type="region of interest" description="Disordered" evidence="2">
    <location>
        <begin position="617"/>
        <end position="663"/>
    </location>
</feature>
<reference evidence="4 5" key="1">
    <citation type="submission" date="2016-07" db="EMBL/GenBank/DDBJ databases">
        <title>Pervasive Adenine N6-methylation of Active Genes in Fungi.</title>
        <authorList>
            <consortium name="DOE Joint Genome Institute"/>
            <person name="Mondo S.J."/>
            <person name="Dannebaum R.O."/>
            <person name="Kuo R.C."/>
            <person name="Labutti K."/>
            <person name="Haridas S."/>
            <person name="Kuo A."/>
            <person name="Salamov A."/>
            <person name="Ahrendt S.R."/>
            <person name="Lipzen A."/>
            <person name="Sullivan W."/>
            <person name="Andreopoulos W.B."/>
            <person name="Clum A."/>
            <person name="Lindquist E."/>
            <person name="Daum C."/>
            <person name="Ramamoorthy G.K."/>
            <person name="Gryganskyi A."/>
            <person name="Culley D."/>
            <person name="Magnuson J.K."/>
            <person name="James T.Y."/>
            <person name="O'Malley M.A."/>
            <person name="Stajich J.E."/>
            <person name="Spatafora J.W."/>
            <person name="Visel A."/>
            <person name="Grigoriev I.V."/>
        </authorList>
    </citation>
    <scope>NUCLEOTIDE SEQUENCE [LARGE SCALE GENOMIC DNA]</scope>
    <source>
        <strain evidence="4 5">NRRL 3116</strain>
    </source>
</reference>
<organism evidence="4 5">
    <name type="scientific">Lobosporangium transversale</name>
    <dbReference type="NCBI Taxonomy" id="64571"/>
    <lineage>
        <taxon>Eukaryota</taxon>
        <taxon>Fungi</taxon>
        <taxon>Fungi incertae sedis</taxon>
        <taxon>Mucoromycota</taxon>
        <taxon>Mortierellomycotina</taxon>
        <taxon>Mortierellomycetes</taxon>
        <taxon>Mortierellales</taxon>
        <taxon>Mortierellaceae</taxon>
        <taxon>Lobosporangium</taxon>
    </lineage>
</organism>
<keyword evidence="3" id="KW-1133">Transmembrane helix</keyword>
<evidence type="ECO:0000256" key="2">
    <source>
        <dbReference type="SAM" id="MobiDB-lite"/>
    </source>
</evidence>
<keyword evidence="3" id="KW-0472">Membrane</keyword>
<sequence length="767" mass="85547">MKEQSITTRAFKSDKTTTIVHTTTIISEDKETISDNEYDSQGHHGSHSVVDGMKKTLQDYWFPFHTTEYSDENVEEEEKQAHHPPHFEANSVMRRAYDYWKSLTQDAEEAAKEAVTKAREARDATSKEAKWAIFGYKKEAREAYEAAEQNYRDALAKAERIHEEALEKARTHWFQQSDSTQIEVSEKHHLGDKVGDVVHKNWEKFKAAVDSLASNPPKYACSPSSQYWFSRQNPAADSGWDCREIWERPSNHKYDNNMLKALPKKHVSSDKVQSILESLFYQAGQKAKDVSSSTSYDMKSVKDYYQSALDRISRNELGAVGDLDSLVDKIKAKLDEAKYYEEQTESWLTSQWNAVVDSTGDLKDQYDRVFKDAVQGVKKSRTDAYTAFLTELQTSASAARSNIEEALENAKRDASADKAKVQKAIHDAASSFSNALKETEAKMKTARKNSYDAAIETFNKGTAQLKAKLEAAAKVVRQSGSSISYHASKSVSSAAAKASQSGEGLRKDASRKLGEVKDKASEGYDRATASLGAMWGTTTPVSSLTKVHDSYMQLLSGTRNTLFGSYSGTTTSSSGNHEPSSMYGAVTALYLLFLVRQIWLRRKCCAESATHGGVKLTTRELHHSHNRSHGSDSELAEDQSSKHGKHSYRHHDSSRSSSSSLHQDEHQNYHYNNSFEAVLKAFTSVAPMTMIFLVLLELTGFTRIGLHTLFVGLAVSQLFRWSYFNDVMRQLGIVGEAVSGIREIGYCLAWTVFALAGAANALNFAAS</sequence>
<proteinExistence type="predicted"/>
<comment type="caution">
    <text evidence="4">The sequence shown here is derived from an EMBL/GenBank/DDBJ whole genome shotgun (WGS) entry which is preliminary data.</text>
</comment>
<keyword evidence="5" id="KW-1185">Reference proteome</keyword>
<evidence type="ECO:0000313" key="5">
    <source>
        <dbReference type="Proteomes" id="UP000193648"/>
    </source>
</evidence>